<dbReference type="KEGG" id="tog:HNI00_21945"/>
<dbReference type="EMBL" id="CP053540">
    <property type="protein sequence ID" value="WOB45497.1"/>
    <property type="molecule type" value="Genomic_DNA"/>
</dbReference>
<feature type="region of interest" description="Disordered" evidence="1">
    <location>
        <begin position="568"/>
        <end position="604"/>
    </location>
</feature>
<dbReference type="Pfam" id="PF08706">
    <property type="entry name" value="D5_N"/>
    <property type="match status" value="1"/>
</dbReference>
<dbReference type="Gene3D" id="3.40.50.300">
    <property type="entry name" value="P-loop containing nucleotide triphosphate hydrolases"/>
    <property type="match status" value="1"/>
</dbReference>
<dbReference type="PROSITE" id="PS51257">
    <property type="entry name" value="PROKAR_LIPOPROTEIN"/>
    <property type="match status" value="1"/>
</dbReference>
<evidence type="ECO:0000256" key="1">
    <source>
        <dbReference type="SAM" id="MobiDB-lite"/>
    </source>
</evidence>
<evidence type="ECO:0000313" key="3">
    <source>
        <dbReference type="EMBL" id="WOB45497.1"/>
    </source>
</evidence>
<proteinExistence type="predicted"/>
<organism evidence="3">
    <name type="scientific">Thermoleptolyngbya oregonensis NK1-22</name>
    <dbReference type="NCBI Taxonomy" id="2547457"/>
    <lineage>
        <taxon>Bacteria</taxon>
        <taxon>Bacillati</taxon>
        <taxon>Cyanobacteriota</taxon>
        <taxon>Cyanophyceae</taxon>
        <taxon>Oculatellales</taxon>
        <taxon>Oculatellaceae</taxon>
        <taxon>Thermoleptolyngbya</taxon>
    </lineage>
</organism>
<gene>
    <name evidence="3" type="ORF">HNI00_21945</name>
</gene>
<feature type="domain" description="Bacteriophage/plasmid primase P4 C-terminal" evidence="2">
    <location>
        <begin position="121"/>
        <end position="245"/>
    </location>
</feature>
<evidence type="ECO:0000259" key="2">
    <source>
        <dbReference type="Pfam" id="PF08706"/>
    </source>
</evidence>
<protein>
    <recommendedName>
        <fullName evidence="2">Bacteriophage/plasmid primase P4 C-terminal domain-containing protein</fullName>
    </recommendedName>
</protein>
<dbReference type="InterPro" id="IPR027417">
    <property type="entry name" value="P-loop_NTPase"/>
</dbReference>
<feature type="compositionally biased region" description="Basic and acidic residues" evidence="1">
    <location>
        <begin position="77"/>
        <end position="101"/>
    </location>
</feature>
<accession>A0AA96Y5Z5</accession>
<dbReference type="InterPro" id="IPR014818">
    <property type="entry name" value="Phage/plasmid_primase_P4_C"/>
</dbReference>
<dbReference type="AlphaFoldDB" id="A0AA96Y5Z5"/>
<name>A0AA96Y5Z5_9CYAN</name>
<sequence>MLMIDRSKLTPEVDSNFPCPVCGATSGCRANREIAFCRGDRRRPKKIGWRRWGQEGDFSVWATLSGQDLLEAKLELRTDQGREKGEKGEKGDRPASTEAEGRSPSQIAYEALYSDRPWATILGRLYRWAGTHYELASDDTELKRIAEFFNNFSVEKKGRLTYPYAADRHVRNALAWVKLITAIDPSAVNPSGAINCTNGVLVFDWKGNYPTPRLEPHDPTRHYFLNPPGTAYDPNAPTGDCDRLLAALDPPEQQILLRTIAASIDIDRVRKFHGRLVRGVLAQGVGSNGKDAHREAFSQIFGGAGLISAGFEDFAQYDDGRKFPLAGLRSARISWASENRPGINLDKLQSLKRAITGDPLHFELKGRDHEEFLPKAVLIFNINDLPNLKAGLEAIKTRFAILTYRKIYKTGADPERGEIEADPRFKYDPEFLRKNVLPALLNRLVEAFQALIVEGIDYSPCDCALEKIKIYNSHLFEFSLESGLTPDRDSVIPIKEFWARLESWYRSTEVLTWQKNCNAWAEPIRRGDDWVKGANQIYNRFSALFPSIELVNLGGNRRGIKGLKFVPPRPSSTVLPEPEPELKPEPELEPEQPTPAPQSHQVGDRVIVSASGLDGIITRIEGDRALVDGQKVFGWFACVELEAPRLLEVSGRAGP</sequence>
<feature type="region of interest" description="Disordered" evidence="1">
    <location>
        <begin position="77"/>
        <end position="103"/>
    </location>
</feature>
<reference evidence="3" key="1">
    <citation type="submission" date="2020-05" db="EMBL/GenBank/DDBJ databases">
        <authorList>
            <person name="Zhu T."/>
            <person name="Keshari N."/>
            <person name="Lu X."/>
        </authorList>
    </citation>
    <scope>NUCLEOTIDE SEQUENCE</scope>
    <source>
        <strain evidence="3">NK1-22</strain>
    </source>
</reference>
<dbReference type="RefSeq" id="WP_316789526.1">
    <property type="nucleotide sequence ID" value="NZ_CP053540.1"/>
</dbReference>